<dbReference type="InterPro" id="IPR032834">
    <property type="entry name" value="NatK-like_C"/>
</dbReference>
<dbReference type="PANTHER" id="PTHR40448">
    <property type="entry name" value="TWO-COMPONENT SENSOR HISTIDINE KINASE"/>
    <property type="match status" value="1"/>
</dbReference>
<sequence length="423" mass="48396">MTSENIIETINCIFEACIVIFYLYQIMKQNYRYSAKTLLIPASLIFGIIEIITITHANPWLKLLVMFAAMMITSLIMFECKLRSIIFYCLMFIVVILASEILPMGAITLMNLGTPETTLNSGMGRYIGMACSKLFCFWFAIYIAEYLKPKQRELPFRNWLLIIFVPLLSLIILNGIFISHETSPRRTIVYLLSVSGIFLLNIFVFDFFDTYSNTIKLQLMEQRLLSEEENYRLIEDKYTEIRQLKHDISNQLAAAKRMFRQGSGPEAVVHLDRLYSKVSEASGVCYTGISAVDAIVNMKWNQSLEKKIPFSCKVVVTDKMDTDELLLCRIIANLLDNAIEGAQRVSKGEKYVYISIIQNNHKLRICVMNSSEKVDADHLTTQKKGYGHGIGVNSVREAVKKLDGILSFKWENNIFTADIMIAY</sequence>
<comment type="caution">
    <text evidence="3">The sequence shown here is derived from an EMBL/GenBank/DDBJ whole genome shotgun (WGS) entry which is preliminary data.</text>
</comment>
<dbReference type="AlphaFoldDB" id="W7UGU0"/>
<evidence type="ECO:0000313" key="3">
    <source>
        <dbReference type="EMBL" id="EWM53133.1"/>
    </source>
</evidence>
<feature type="transmembrane region" description="Helical" evidence="1">
    <location>
        <begin position="85"/>
        <end position="106"/>
    </location>
</feature>
<dbReference type="Pfam" id="PF14501">
    <property type="entry name" value="HATPase_c_5"/>
    <property type="match status" value="1"/>
</dbReference>
<dbReference type="eggNOG" id="COG0642">
    <property type="taxonomic scope" value="Bacteria"/>
</dbReference>
<feature type="domain" description="Sensor histidine kinase NatK-like C-terminal" evidence="2">
    <location>
        <begin position="327"/>
        <end position="421"/>
    </location>
</feature>
<dbReference type="CDD" id="cd16935">
    <property type="entry name" value="HATPase_AgrC-ComD-like"/>
    <property type="match status" value="1"/>
</dbReference>
<evidence type="ECO:0000313" key="4">
    <source>
        <dbReference type="Proteomes" id="UP000019365"/>
    </source>
</evidence>
<protein>
    <recommendedName>
        <fullName evidence="2">Sensor histidine kinase NatK-like C-terminal domain-containing protein</fullName>
    </recommendedName>
</protein>
<dbReference type="Proteomes" id="UP000019365">
    <property type="component" value="Unassembled WGS sequence"/>
</dbReference>
<keyword evidence="4" id="KW-1185">Reference proteome</keyword>
<accession>W7UGU0</accession>
<feature type="transmembrane region" description="Helical" evidence="1">
    <location>
        <begin position="159"/>
        <end position="178"/>
    </location>
</feature>
<dbReference type="PATRIC" id="fig|1341157.4.peg.2618"/>
<gene>
    <name evidence="3" type="ORF">RF007C_16100</name>
</gene>
<keyword evidence="1" id="KW-1133">Transmembrane helix</keyword>
<feature type="transmembrane region" description="Helical" evidence="1">
    <location>
        <begin position="190"/>
        <end position="208"/>
    </location>
</feature>
<evidence type="ECO:0000256" key="1">
    <source>
        <dbReference type="SAM" id="Phobius"/>
    </source>
</evidence>
<dbReference type="Gene3D" id="3.30.565.10">
    <property type="entry name" value="Histidine kinase-like ATPase, C-terminal domain"/>
    <property type="match status" value="1"/>
</dbReference>
<feature type="transmembrane region" description="Helical" evidence="1">
    <location>
        <begin position="6"/>
        <end position="24"/>
    </location>
</feature>
<dbReference type="SUPFAM" id="SSF55874">
    <property type="entry name" value="ATPase domain of HSP90 chaperone/DNA topoisomerase II/histidine kinase"/>
    <property type="match status" value="1"/>
</dbReference>
<feature type="transmembrane region" description="Helical" evidence="1">
    <location>
        <begin position="126"/>
        <end position="147"/>
    </location>
</feature>
<dbReference type="EMBL" id="ATAX01000028">
    <property type="protein sequence ID" value="EWM53133.1"/>
    <property type="molecule type" value="Genomic_DNA"/>
</dbReference>
<organism evidence="3 4">
    <name type="scientific">Ruminococcus flavefaciens 007c</name>
    <dbReference type="NCBI Taxonomy" id="1341157"/>
    <lineage>
        <taxon>Bacteria</taxon>
        <taxon>Bacillati</taxon>
        <taxon>Bacillota</taxon>
        <taxon>Clostridia</taxon>
        <taxon>Eubacteriales</taxon>
        <taxon>Oscillospiraceae</taxon>
        <taxon>Ruminococcus</taxon>
    </lineage>
</organism>
<dbReference type="InterPro" id="IPR036890">
    <property type="entry name" value="HATPase_C_sf"/>
</dbReference>
<reference evidence="3 4" key="1">
    <citation type="journal article" date="2014" name="PLoS ONE">
        <title>Rumen cellulosomics: divergent fiber-degrading strategies revealed by comparative genome-wide analysis of six ruminococcal strains.</title>
        <authorList>
            <person name="Dassa B."/>
            <person name="Borovok I."/>
            <person name="Ruimy-Israeli V."/>
            <person name="Lamed R."/>
            <person name="Flint H.J."/>
            <person name="Duncan S.H."/>
            <person name="Henrissat B."/>
            <person name="Coutinho P."/>
            <person name="Morrison M."/>
            <person name="Mosoni P."/>
            <person name="Yeoman C.J."/>
            <person name="White B.A."/>
            <person name="Bayer E.A."/>
        </authorList>
    </citation>
    <scope>NUCLEOTIDE SEQUENCE [LARGE SCALE GENOMIC DNA]</scope>
    <source>
        <strain evidence="3 4">007c</strain>
    </source>
</reference>
<keyword evidence="1" id="KW-0472">Membrane</keyword>
<feature type="transmembrane region" description="Helical" evidence="1">
    <location>
        <begin position="36"/>
        <end position="54"/>
    </location>
</feature>
<dbReference type="PANTHER" id="PTHR40448:SF1">
    <property type="entry name" value="TWO-COMPONENT SENSOR HISTIDINE KINASE"/>
    <property type="match status" value="1"/>
</dbReference>
<dbReference type="RefSeq" id="WP_037300383.1">
    <property type="nucleotide sequence ID" value="NZ_ATAX01000028.1"/>
</dbReference>
<evidence type="ECO:0000259" key="2">
    <source>
        <dbReference type="Pfam" id="PF14501"/>
    </source>
</evidence>
<proteinExistence type="predicted"/>
<dbReference type="OrthoDB" id="1815560at2"/>
<dbReference type="GO" id="GO:0042802">
    <property type="term" value="F:identical protein binding"/>
    <property type="evidence" value="ECO:0007669"/>
    <property type="project" value="TreeGrafter"/>
</dbReference>
<keyword evidence="1" id="KW-0812">Transmembrane</keyword>
<name>W7UGU0_RUMFL</name>
<feature type="transmembrane region" description="Helical" evidence="1">
    <location>
        <begin position="60"/>
        <end position="78"/>
    </location>
</feature>